<keyword evidence="5" id="KW-1185">Reference proteome</keyword>
<feature type="domain" description="EamA" evidence="3">
    <location>
        <begin position="181"/>
        <end position="315"/>
    </location>
</feature>
<feature type="transmembrane region" description="Helical" evidence="2">
    <location>
        <begin position="268"/>
        <end position="292"/>
    </location>
</feature>
<feature type="transmembrane region" description="Helical" evidence="2">
    <location>
        <begin position="129"/>
        <end position="147"/>
    </location>
</feature>
<feature type="transmembrane region" description="Helical" evidence="2">
    <location>
        <begin position="212"/>
        <end position="230"/>
    </location>
</feature>
<dbReference type="Pfam" id="PF00892">
    <property type="entry name" value="EamA"/>
    <property type="match status" value="2"/>
</dbReference>
<proteinExistence type="inferred from homology"/>
<dbReference type="GO" id="GO:0016020">
    <property type="term" value="C:membrane"/>
    <property type="evidence" value="ECO:0007669"/>
    <property type="project" value="InterPro"/>
</dbReference>
<feature type="transmembrane region" description="Helical" evidence="2">
    <location>
        <begin position="183"/>
        <end position="200"/>
    </location>
</feature>
<dbReference type="PANTHER" id="PTHR22911">
    <property type="entry name" value="ACYL-MALONYL CONDENSING ENZYME-RELATED"/>
    <property type="match status" value="1"/>
</dbReference>
<comment type="similarity">
    <text evidence="1">Belongs to the EamA transporter family.</text>
</comment>
<dbReference type="RefSeq" id="WP_013325441.1">
    <property type="nucleotide sequence ID" value="NC_014501.1"/>
</dbReference>
<name>E0UA98_GLOV7</name>
<protein>
    <recommendedName>
        <fullName evidence="3">EamA domain-containing protein</fullName>
    </recommendedName>
</protein>
<evidence type="ECO:0000259" key="3">
    <source>
        <dbReference type="Pfam" id="PF00892"/>
    </source>
</evidence>
<organism evidence="4 5">
    <name type="scientific">Gloeothece verrucosa (strain PCC 7822)</name>
    <name type="common">Cyanothece sp. (strain PCC 7822)</name>
    <dbReference type="NCBI Taxonomy" id="497965"/>
    <lineage>
        <taxon>Bacteria</taxon>
        <taxon>Bacillati</taxon>
        <taxon>Cyanobacteriota</taxon>
        <taxon>Cyanophyceae</taxon>
        <taxon>Oscillatoriophycideae</taxon>
        <taxon>Chroococcales</taxon>
        <taxon>Aphanothecaceae</taxon>
        <taxon>Gloeothece</taxon>
        <taxon>Gloeothece verrucosa</taxon>
    </lineage>
</organism>
<evidence type="ECO:0000313" key="5">
    <source>
        <dbReference type="Proteomes" id="UP000008206"/>
    </source>
</evidence>
<dbReference type="Gene3D" id="1.10.3730.20">
    <property type="match status" value="1"/>
</dbReference>
<gene>
    <name evidence="4" type="ordered locus">Cyan7822_5530</name>
</gene>
<dbReference type="Proteomes" id="UP000008206">
    <property type="component" value="Chromosome"/>
</dbReference>
<dbReference type="InterPro" id="IPR037185">
    <property type="entry name" value="EmrE-like"/>
</dbReference>
<dbReference type="AlphaFoldDB" id="E0UA98"/>
<keyword evidence="2" id="KW-1133">Transmembrane helix</keyword>
<dbReference type="KEGG" id="cyj:Cyan7822_5530"/>
<dbReference type="HOGENOM" id="CLU_033863_0_1_3"/>
<feature type="transmembrane region" description="Helical" evidence="2">
    <location>
        <begin position="20"/>
        <end position="38"/>
    </location>
</feature>
<accession>E0UA98</accession>
<feature type="transmembrane region" description="Helical" evidence="2">
    <location>
        <begin position="96"/>
        <end position="117"/>
    </location>
</feature>
<evidence type="ECO:0000313" key="4">
    <source>
        <dbReference type="EMBL" id="ADN17403.1"/>
    </source>
</evidence>
<dbReference type="OrthoDB" id="528577at2"/>
<dbReference type="SUPFAM" id="SSF103481">
    <property type="entry name" value="Multidrug resistance efflux transporter EmrE"/>
    <property type="match status" value="2"/>
</dbReference>
<feature type="transmembrane region" description="Helical" evidence="2">
    <location>
        <begin position="298"/>
        <end position="315"/>
    </location>
</feature>
<feature type="transmembrane region" description="Helical" evidence="2">
    <location>
        <begin position="242"/>
        <end position="261"/>
    </location>
</feature>
<reference evidence="5" key="1">
    <citation type="journal article" date="2011" name="MBio">
        <title>Novel metabolic attributes of the genus Cyanothece, comprising a group of unicellular nitrogen-fixing Cyanobacteria.</title>
        <authorList>
            <person name="Bandyopadhyay A."/>
            <person name="Elvitigala T."/>
            <person name="Welsh E."/>
            <person name="Stockel J."/>
            <person name="Liberton M."/>
            <person name="Min H."/>
            <person name="Sherman L.A."/>
            <person name="Pakrasi H.B."/>
        </authorList>
    </citation>
    <scope>NUCLEOTIDE SEQUENCE [LARGE SCALE GENOMIC DNA]</scope>
    <source>
        <strain evidence="5">PCC 7822</strain>
    </source>
</reference>
<dbReference type="eggNOG" id="COG0697">
    <property type="taxonomic scope" value="Bacteria"/>
</dbReference>
<dbReference type="InterPro" id="IPR000620">
    <property type="entry name" value="EamA_dom"/>
</dbReference>
<feature type="transmembrane region" description="Helical" evidence="2">
    <location>
        <begin position="154"/>
        <end position="171"/>
    </location>
</feature>
<keyword evidence="2" id="KW-0812">Transmembrane</keyword>
<sequence>MTKELTLPQPRLWRNQTSIAILSLCIAVVCISVAAIFIKLCEQEISPYATAFNRFWVTTVILGLWRGVNGGRTQDLSDTAEEISEMALETCSISGAVLWQLVLVGIFLAADLLLWSWSLTQTSVANATLLANLTPLFTSLGMWGIWGKQFDRKFVIGMIVALLGAIALGVGDLNVHPSKLTGDVAAILAALSFAGYLFVLEKLQLRLPALTITRWSSAIASVALLPFVIFNHEHIFPTSWQGWLAVIGLALICQILGQVCLVQSLNRLSCGFVAIFLLLEPILAAFEAWVVFSETLSILNWLAFAVVLLGIYLALCSQSSLKDASEYA</sequence>
<evidence type="ECO:0000256" key="1">
    <source>
        <dbReference type="ARBA" id="ARBA00007362"/>
    </source>
</evidence>
<dbReference type="PANTHER" id="PTHR22911:SF76">
    <property type="entry name" value="EAMA DOMAIN-CONTAINING PROTEIN"/>
    <property type="match status" value="1"/>
</dbReference>
<evidence type="ECO:0000256" key="2">
    <source>
        <dbReference type="SAM" id="Phobius"/>
    </source>
</evidence>
<dbReference type="EMBL" id="CP002198">
    <property type="protein sequence ID" value="ADN17403.1"/>
    <property type="molecule type" value="Genomic_DNA"/>
</dbReference>
<keyword evidence="2" id="KW-0472">Membrane</keyword>
<feature type="domain" description="EamA" evidence="3">
    <location>
        <begin position="19"/>
        <end position="167"/>
    </location>
</feature>